<proteinExistence type="predicted"/>
<sequence>MHPLLAAQCQRDLPPGVYPVLPAGNGRAKIMQHFQDYLAASSLRRGPFDEDAVASDPHALVKKLQAQELTLVCVRCGEDGQPARAGANGWLRMSLCRECIDAGLAGDAVYTYRWDEHE</sequence>
<reference evidence="1" key="1">
    <citation type="submission" date="2014-09" db="EMBL/GenBank/DDBJ databases">
        <title>Genome sequence of the luminous mushroom Mycena chlorophos for searching fungal bioluminescence genes.</title>
        <authorList>
            <person name="Tanaka Y."/>
            <person name="Kasuga D."/>
            <person name="Oba Y."/>
            <person name="Hase S."/>
            <person name="Sato K."/>
            <person name="Oba Y."/>
            <person name="Sakakibara Y."/>
        </authorList>
    </citation>
    <scope>NUCLEOTIDE SEQUENCE</scope>
</reference>
<organism evidence="1 2">
    <name type="scientific">Mycena chlorophos</name>
    <name type="common">Agaric fungus</name>
    <name type="synonym">Agaricus chlorophos</name>
    <dbReference type="NCBI Taxonomy" id="658473"/>
    <lineage>
        <taxon>Eukaryota</taxon>
        <taxon>Fungi</taxon>
        <taxon>Dikarya</taxon>
        <taxon>Basidiomycota</taxon>
        <taxon>Agaricomycotina</taxon>
        <taxon>Agaricomycetes</taxon>
        <taxon>Agaricomycetidae</taxon>
        <taxon>Agaricales</taxon>
        <taxon>Marasmiineae</taxon>
        <taxon>Mycenaceae</taxon>
        <taxon>Mycena</taxon>
    </lineage>
</organism>
<evidence type="ECO:0000313" key="2">
    <source>
        <dbReference type="Proteomes" id="UP000815677"/>
    </source>
</evidence>
<name>A0ABQ0L6X1_MYCCL</name>
<keyword evidence="2" id="KW-1185">Reference proteome</keyword>
<protein>
    <submittedName>
        <fullName evidence="1">Uncharacterized protein</fullName>
    </submittedName>
</protein>
<evidence type="ECO:0000313" key="1">
    <source>
        <dbReference type="EMBL" id="GAT46282.1"/>
    </source>
</evidence>
<dbReference type="Proteomes" id="UP000815677">
    <property type="component" value="Unassembled WGS sequence"/>
</dbReference>
<accession>A0ABQ0L6X1</accession>
<dbReference type="EMBL" id="DF842209">
    <property type="protein sequence ID" value="GAT46282.1"/>
    <property type="molecule type" value="Genomic_DNA"/>
</dbReference>
<gene>
    <name evidence="1" type="ORF">MCHLO_03818</name>
</gene>